<proteinExistence type="predicted"/>
<gene>
    <name evidence="1" type="ORF">JYB88_05210</name>
</gene>
<evidence type="ECO:0008006" key="3">
    <source>
        <dbReference type="Google" id="ProtNLM"/>
    </source>
</evidence>
<dbReference type="KEGG" id="scyp:JYB88_05210"/>
<name>A0A974XVI0_9GAMM</name>
<evidence type="ECO:0000313" key="1">
    <source>
        <dbReference type="EMBL" id="QSX31044.1"/>
    </source>
</evidence>
<accession>A0A974XVI0</accession>
<sequence length="157" mass="18553">MLSKIEQWIDETNRHYESHRISCDKFINEFDGFYTKSFLENAFFVVVNTIPKPDFPGLREMGLGDLIDMHVDGITYKNTYYILPHVVNNLRIHFHELVHVAQWEFLGASNFIERYIREINHHSYEHAPLEEMAYGLDAHYSNGAEKIDIQNYVSEKI</sequence>
<protein>
    <recommendedName>
        <fullName evidence="3">DUF4157 domain-containing protein</fullName>
    </recommendedName>
</protein>
<reference evidence="1 2" key="1">
    <citation type="submission" date="2021-03" db="EMBL/GenBank/DDBJ databases">
        <title>Novel species identification of genus Shewanella.</title>
        <authorList>
            <person name="Liu G."/>
            <person name="Zhang Q."/>
        </authorList>
    </citation>
    <scope>NUCLEOTIDE SEQUENCE [LARGE SCALE GENOMIC DNA]</scope>
    <source>
        <strain evidence="1 2">FJAT-53726</strain>
    </source>
</reference>
<dbReference type="EMBL" id="CP071504">
    <property type="protein sequence ID" value="QSX31044.1"/>
    <property type="molecule type" value="Genomic_DNA"/>
</dbReference>
<dbReference type="AlphaFoldDB" id="A0A974XVI0"/>
<evidence type="ECO:0000313" key="2">
    <source>
        <dbReference type="Proteomes" id="UP000663281"/>
    </source>
</evidence>
<dbReference type="RefSeq" id="WP_207325717.1">
    <property type="nucleotide sequence ID" value="NZ_CP071504.1"/>
</dbReference>
<organism evidence="1 2">
    <name type="scientific">Shewanella cyperi</name>
    <dbReference type="NCBI Taxonomy" id="2814292"/>
    <lineage>
        <taxon>Bacteria</taxon>
        <taxon>Pseudomonadati</taxon>
        <taxon>Pseudomonadota</taxon>
        <taxon>Gammaproteobacteria</taxon>
        <taxon>Alteromonadales</taxon>
        <taxon>Shewanellaceae</taxon>
        <taxon>Shewanella</taxon>
    </lineage>
</organism>
<dbReference type="Proteomes" id="UP000663281">
    <property type="component" value="Chromosome"/>
</dbReference>
<keyword evidence="2" id="KW-1185">Reference proteome</keyword>